<keyword evidence="3" id="KW-0812">Transmembrane</keyword>
<keyword evidence="6" id="KW-0675">Receptor</keyword>
<protein>
    <submittedName>
        <fullName evidence="6">Putative TonB-dependent receptor</fullName>
    </submittedName>
</protein>
<organism evidence="6 7">
    <name type="scientific">Magnetofaba australis IT-1</name>
    <dbReference type="NCBI Taxonomy" id="1434232"/>
    <lineage>
        <taxon>Bacteria</taxon>
        <taxon>Pseudomonadati</taxon>
        <taxon>Pseudomonadota</taxon>
        <taxon>Magnetococcia</taxon>
        <taxon>Magnetococcales</taxon>
        <taxon>Magnetococcaceae</taxon>
        <taxon>Magnetofaba</taxon>
    </lineage>
</organism>
<sequence>MSSHTGIARTLRRSALLGLSGLTFAISVAPRAALAAEAVDAAERLDEVSVTATRMARATQEIPAAISVVGSQRIESERMVNIKDAIQGAPGVLIDSESGGYSARLIIRGAGQKANYGIREIMVMRDGVPITDPDSFTRLDFIDSQDIERIEITKGPGSIHGSGSAGG</sequence>
<dbReference type="STRING" id="1434232.MAIT1_03994"/>
<dbReference type="InterPro" id="IPR037066">
    <property type="entry name" value="Plug_dom_sf"/>
</dbReference>
<proteinExistence type="inferred from homology"/>
<dbReference type="OrthoDB" id="9796221at2"/>
<keyword evidence="1" id="KW-0406">Ion transport</keyword>
<evidence type="ECO:0000256" key="2">
    <source>
        <dbReference type="ARBA" id="ARBA00023077"/>
    </source>
</evidence>
<accession>A0A1Y2K9D4</accession>
<keyword evidence="4" id="KW-0732">Signal</keyword>
<evidence type="ECO:0000256" key="1">
    <source>
        <dbReference type="ARBA" id="ARBA00023065"/>
    </source>
</evidence>
<evidence type="ECO:0000313" key="6">
    <source>
        <dbReference type="EMBL" id="OSM07096.1"/>
    </source>
</evidence>
<dbReference type="SUPFAM" id="SSF56935">
    <property type="entry name" value="Porins"/>
    <property type="match status" value="1"/>
</dbReference>
<evidence type="ECO:0000313" key="7">
    <source>
        <dbReference type="Proteomes" id="UP000194003"/>
    </source>
</evidence>
<feature type="domain" description="TonB-dependent receptor plug" evidence="5">
    <location>
        <begin position="60"/>
        <end position="167"/>
    </location>
</feature>
<dbReference type="Proteomes" id="UP000194003">
    <property type="component" value="Unassembled WGS sequence"/>
</dbReference>
<evidence type="ECO:0000259" key="5">
    <source>
        <dbReference type="Pfam" id="PF07715"/>
    </source>
</evidence>
<reference evidence="6 7" key="1">
    <citation type="journal article" date="2016" name="BMC Genomics">
        <title>Combined genomic and structural analyses of a cultured magnetotactic bacterium reveals its niche adaptation to a dynamic environment.</title>
        <authorList>
            <person name="Araujo A.C."/>
            <person name="Morillo V."/>
            <person name="Cypriano J."/>
            <person name="Teixeira L.C."/>
            <person name="Leao P."/>
            <person name="Lyra S."/>
            <person name="Almeida L.G."/>
            <person name="Bazylinski D.A."/>
            <person name="Vasconcellos A.T."/>
            <person name="Abreu F."/>
            <person name="Lins U."/>
        </authorList>
    </citation>
    <scope>NUCLEOTIDE SEQUENCE [LARGE SCALE GENOMIC DNA]</scope>
    <source>
        <strain evidence="6 7">IT-1</strain>
    </source>
</reference>
<dbReference type="RefSeq" id="WP_085441050.1">
    <property type="nucleotide sequence ID" value="NZ_LVJN01000015.1"/>
</dbReference>
<feature type="chain" id="PRO_5012756633" evidence="4">
    <location>
        <begin position="36"/>
        <end position="167"/>
    </location>
</feature>
<comment type="caution">
    <text evidence="6">The sequence shown here is derived from an EMBL/GenBank/DDBJ whole genome shotgun (WGS) entry which is preliminary data.</text>
</comment>
<keyword evidence="3" id="KW-0813">Transport</keyword>
<keyword evidence="3" id="KW-0998">Cell outer membrane</keyword>
<dbReference type="EMBL" id="LVJN01000015">
    <property type="protein sequence ID" value="OSM07096.1"/>
    <property type="molecule type" value="Genomic_DNA"/>
</dbReference>
<evidence type="ECO:0000256" key="4">
    <source>
        <dbReference type="SAM" id="SignalP"/>
    </source>
</evidence>
<dbReference type="GO" id="GO:0006811">
    <property type="term" value="P:monoatomic ion transport"/>
    <property type="evidence" value="ECO:0007669"/>
    <property type="project" value="UniProtKB-KW"/>
</dbReference>
<comment type="subcellular location">
    <subcellularLocation>
        <location evidence="3">Cell outer membrane</location>
        <topology evidence="3">Multi-pass membrane protein</topology>
    </subcellularLocation>
</comment>
<dbReference type="Gene3D" id="2.170.130.10">
    <property type="entry name" value="TonB-dependent receptor, plug domain"/>
    <property type="match status" value="1"/>
</dbReference>
<dbReference type="PANTHER" id="PTHR32552:SF81">
    <property type="entry name" value="TONB-DEPENDENT OUTER MEMBRANE RECEPTOR"/>
    <property type="match status" value="1"/>
</dbReference>
<dbReference type="InterPro" id="IPR012910">
    <property type="entry name" value="Plug_dom"/>
</dbReference>
<feature type="signal peptide" evidence="4">
    <location>
        <begin position="1"/>
        <end position="35"/>
    </location>
</feature>
<dbReference type="PANTHER" id="PTHR32552">
    <property type="entry name" value="FERRICHROME IRON RECEPTOR-RELATED"/>
    <property type="match status" value="1"/>
</dbReference>
<keyword evidence="3" id="KW-1134">Transmembrane beta strand</keyword>
<dbReference type="PROSITE" id="PS52016">
    <property type="entry name" value="TONB_DEPENDENT_REC_3"/>
    <property type="match status" value="1"/>
</dbReference>
<comment type="similarity">
    <text evidence="3">Belongs to the TonB-dependent receptor family.</text>
</comment>
<dbReference type="GO" id="GO:0009279">
    <property type="term" value="C:cell outer membrane"/>
    <property type="evidence" value="ECO:0007669"/>
    <property type="project" value="UniProtKB-SubCell"/>
</dbReference>
<evidence type="ECO:0000256" key="3">
    <source>
        <dbReference type="PROSITE-ProRule" id="PRU01360"/>
    </source>
</evidence>
<dbReference type="InterPro" id="IPR039426">
    <property type="entry name" value="TonB-dep_rcpt-like"/>
</dbReference>
<gene>
    <name evidence="6" type="ORF">MAIT1_03994</name>
</gene>
<dbReference type="AlphaFoldDB" id="A0A1Y2K9D4"/>
<dbReference type="Pfam" id="PF07715">
    <property type="entry name" value="Plug"/>
    <property type="match status" value="1"/>
</dbReference>
<name>A0A1Y2K9D4_9PROT</name>
<keyword evidence="3" id="KW-0472">Membrane</keyword>
<keyword evidence="7" id="KW-1185">Reference proteome</keyword>
<keyword evidence="2" id="KW-0798">TonB box</keyword>